<dbReference type="AlphaFoldDB" id="U9T601"/>
<accession>U9T601</accession>
<dbReference type="HOGENOM" id="CLU_2172402_0_0_1"/>
<gene>
    <name evidence="1" type="ORF">GLOINDRAFT_327944</name>
</gene>
<reference evidence="1" key="1">
    <citation type="submission" date="2013-07" db="EMBL/GenBank/DDBJ databases">
        <title>The genome of an arbuscular mycorrhizal fungus provides insights into the evolution of the oldest plant symbiosis.</title>
        <authorList>
            <consortium name="DOE Joint Genome Institute"/>
            <person name="Tisserant E."/>
            <person name="Malbreil M."/>
            <person name="Kuo A."/>
            <person name="Kohler A."/>
            <person name="Symeonidi A."/>
            <person name="Balestrini R."/>
            <person name="Charron P."/>
            <person name="Duensing N."/>
            <person name="Frei-dit-Frey N."/>
            <person name="Gianinazzi-Pearson V."/>
            <person name="Gilbert B."/>
            <person name="Handa Y."/>
            <person name="Hijri M."/>
            <person name="Kaul R."/>
            <person name="Kawaguchi M."/>
            <person name="Krajinski F."/>
            <person name="Lammers P."/>
            <person name="Lapierre D."/>
            <person name="Masclaux F.G."/>
            <person name="Murat C."/>
            <person name="Morin E."/>
            <person name="Ndikumana S."/>
            <person name="Pagni M."/>
            <person name="Petitpierre D."/>
            <person name="Requena N."/>
            <person name="Rosikiewicz P."/>
            <person name="Riley R."/>
            <person name="Saito K."/>
            <person name="San Clemente H."/>
            <person name="Shapiro H."/>
            <person name="van Tuinen D."/>
            <person name="Becard G."/>
            <person name="Bonfante P."/>
            <person name="Paszkowski U."/>
            <person name="Shachar-Hill Y."/>
            <person name="Young J.P."/>
            <person name="Sanders I.R."/>
            <person name="Henrissat B."/>
            <person name="Rensing S.A."/>
            <person name="Grigoriev I.V."/>
            <person name="Corradi N."/>
            <person name="Roux C."/>
            <person name="Martin F."/>
        </authorList>
    </citation>
    <scope>NUCLEOTIDE SEQUENCE</scope>
    <source>
        <strain evidence="1">DAOM 197198</strain>
    </source>
</reference>
<proteinExistence type="predicted"/>
<organism evidence="1">
    <name type="scientific">Rhizophagus irregularis (strain DAOM 181602 / DAOM 197198 / MUCL 43194)</name>
    <name type="common">Arbuscular mycorrhizal fungus</name>
    <name type="synonym">Glomus intraradices</name>
    <dbReference type="NCBI Taxonomy" id="747089"/>
    <lineage>
        <taxon>Eukaryota</taxon>
        <taxon>Fungi</taxon>
        <taxon>Fungi incertae sedis</taxon>
        <taxon>Mucoromycota</taxon>
        <taxon>Glomeromycotina</taxon>
        <taxon>Glomeromycetes</taxon>
        <taxon>Glomerales</taxon>
        <taxon>Glomeraceae</taxon>
        <taxon>Rhizophagus</taxon>
    </lineage>
</organism>
<name>U9T601_RHIID</name>
<evidence type="ECO:0000313" key="1">
    <source>
        <dbReference type="EMBL" id="ESA01753.1"/>
    </source>
</evidence>
<dbReference type="EMBL" id="KI296235">
    <property type="protein sequence ID" value="ESA01753.1"/>
    <property type="molecule type" value="Genomic_DNA"/>
</dbReference>
<sequence>MSRVLCKTVLHSVFQKIGIHTSSDNGSRTSTSQFRSFRLSGRVVIIDHEVIVPHELVMFFSKIFPYDKKYVSQKNKISYNQQKLCIFSPCFSRKTGEGEFYGNIKGIRVI</sequence>
<protein>
    <submittedName>
        <fullName evidence="1">Uncharacterized protein</fullName>
    </submittedName>
</protein>